<protein>
    <submittedName>
        <fullName evidence="9">Sigma-54-dependent Fis family transcriptional regulator</fullName>
    </submittedName>
</protein>
<dbReference type="FunFam" id="3.40.50.300:FF:000006">
    <property type="entry name" value="DNA-binding transcriptional regulator NtrC"/>
    <property type="match status" value="1"/>
</dbReference>
<dbReference type="SUPFAM" id="SSF46689">
    <property type="entry name" value="Homeodomain-like"/>
    <property type="match status" value="1"/>
</dbReference>
<evidence type="ECO:0000256" key="5">
    <source>
        <dbReference type="ARBA" id="ARBA00023163"/>
    </source>
</evidence>
<feature type="modified residue" description="4-aspartylphosphate" evidence="6">
    <location>
        <position position="52"/>
    </location>
</feature>
<dbReference type="InterPro" id="IPR002197">
    <property type="entry name" value="HTH_Fis"/>
</dbReference>
<accession>A0A7V4E447</accession>
<reference evidence="9" key="1">
    <citation type="journal article" date="2020" name="mSystems">
        <title>Genome- and Community-Level Interaction Insights into Carbon Utilization and Element Cycling Functions of Hydrothermarchaeota in Hydrothermal Sediment.</title>
        <authorList>
            <person name="Zhou Z."/>
            <person name="Liu Y."/>
            <person name="Xu W."/>
            <person name="Pan J."/>
            <person name="Luo Z.H."/>
            <person name="Li M."/>
        </authorList>
    </citation>
    <scope>NUCLEOTIDE SEQUENCE [LARGE SCALE GENOMIC DNA]</scope>
    <source>
        <strain evidence="9">SpSt-69</strain>
    </source>
</reference>
<evidence type="ECO:0000259" key="7">
    <source>
        <dbReference type="PROSITE" id="PS50045"/>
    </source>
</evidence>
<dbReference type="PANTHER" id="PTHR32071">
    <property type="entry name" value="TRANSCRIPTIONAL REGULATORY PROTEIN"/>
    <property type="match status" value="1"/>
</dbReference>
<dbReference type="InterPro" id="IPR025944">
    <property type="entry name" value="Sigma_54_int_dom_CS"/>
</dbReference>
<evidence type="ECO:0000256" key="3">
    <source>
        <dbReference type="ARBA" id="ARBA00023015"/>
    </source>
</evidence>
<dbReference type="GO" id="GO:0005524">
    <property type="term" value="F:ATP binding"/>
    <property type="evidence" value="ECO:0007669"/>
    <property type="project" value="UniProtKB-KW"/>
</dbReference>
<dbReference type="EMBL" id="DTDJ01000023">
    <property type="protein sequence ID" value="HGL17245.1"/>
    <property type="molecule type" value="Genomic_DNA"/>
</dbReference>
<dbReference type="InterPro" id="IPR001789">
    <property type="entry name" value="Sig_transdc_resp-reg_receiver"/>
</dbReference>
<dbReference type="GO" id="GO:0000160">
    <property type="term" value="P:phosphorelay signal transduction system"/>
    <property type="evidence" value="ECO:0007669"/>
    <property type="project" value="InterPro"/>
</dbReference>
<evidence type="ECO:0000259" key="8">
    <source>
        <dbReference type="PROSITE" id="PS50110"/>
    </source>
</evidence>
<dbReference type="PROSITE" id="PS00676">
    <property type="entry name" value="SIGMA54_INTERACT_2"/>
    <property type="match status" value="1"/>
</dbReference>
<dbReference type="InterPro" id="IPR027417">
    <property type="entry name" value="P-loop_NTPase"/>
</dbReference>
<dbReference type="Gene3D" id="3.40.50.300">
    <property type="entry name" value="P-loop containing nucleotide triphosphate hydrolases"/>
    <property type="match status" value="1"/>
</dbReference>
<dbReference type="Gene3D" id="1.10.10.60">
    <property type="entry name" value="Homeodomain-like"/>
    <property type="match status" value="1"/>
</dbReference>
<dbReference type="AlphaFoldDB" id="A0A7V4E447"/>
<dbReference type="SUPFAM" id="SSF52172">
    <property type="entry name" value="CheY-like"/>
    <property type="match status" value="1"/>
</dbReference>
<evidence type="ECO:0000256" key="6">
    <source>
        <dbReference type="PROSITE-ProRule" id="PRU00169"/>
    </source>
</evidence>
<evidence type="ECO:0000256" key="1">
    <source>
        <dbReference type="ARBA" id="ARBA00022741"/>
    </source>
</evidence>
<evidence type="ECO:0000313" key="9">
    <source>
        <dbReference type="EMBL" id="HGL17245.1"/>
    </source>
</evidence>
<dbReference type="Pfam" id="PF00072">
    <property type="entry name" value="Response_reg"/>
    <property type="match status" value="1"/>
</dbReference>
<keyword evidence="3" id="KW-0805">Transcription regulation</keyword>
<dbReference type="InterPro" id="IPR009057">
    <property type="entry name" value="Homeodomain-like_sf"/>
</dbReference>
<keyword evidence="1" id="KW-0547">Nucleotide-binding</keyword>
<dbReference type="InterPro" id="IPR003593">
    <property type="entry name" value="AAA+_ATPase"/>
</dbReference>
<evidence type="ECO:0000256" key="4">
    <source>
        <dbReference type="ARBA" id="ARBA00023125"/>
    </source>
</evidence>
<gene>
    <name evidence="9" type="ORF">ENU66_02780</name>
</gene>
<keyword evidence="5" id="KW-0804">Transcription</keyword>
<dbReference type="Gene3D" id="1.10.8.60">
    <property type="match status" value="1"/>
</dbReference>
<dbReference type="Pfam" id="PF25601">
    <property type="entry name" value="AAA_lid_14"/>
    <property type="match status" value="1"/>
</dbReference>
<dbReference type="PROSITE" id="PS50045">
    <property type="entry name" value="SIGMA54_INTERACT_4"/>
    <property type="match status" value="1"/>
</dbReference>
<dbReference type="PRINTS" id="PR01590">
    <property type="entry name" value="HTHFIS"/>
</dbReference>
<feature type="domain" description="Sigma-54 factor interaction" evidence="7">
    <location>
        <begin position="141"/>
        <end position="369"/>
    </location>
</feature>
<dbReference type="SMART" id="SM00448">
    <property type="entry name" value="REC"/>
    <property type="match status" value="1"/>
</dbReference>
<keyword evidence="6" id="KW-0597">Phosphoprotein</keyword>
<sequence length="444" mass="50178">MKKVLVVDDDKGILVSLEKYLSASGYEVFAFENPVSALSEAKRINPDLAILDLKMPEISGMDLLSELKGLNPDIYVILITAYGTLDSAIEAIRRRADDFLLKPFKLQDLEAALARAEKYLAVKEENLRLKKELQFLKEYEIVGKSKPLLEVLDKIKQIAPYDTTCLIYGETGTGKELVARAIHYNSPRKDRPFIALNMAAMPEELVESELFGYKKGAFTGAFSDKVGLFKVAEGGTLFLDEISEASPKLQAKLLRVLDFKVITPLGGTKEERIDVRIIAATNRNLPLLVKEGKFREDLYYRLNVASIYIPPLRERKEDIGLLFNYFLNRCSKKYGKKVGIENGVIEVLESYDWPGNVRELEHFVEQLVITSSEGGLVRTEDVRNLLIKTTLEGGRVKSLKEVEREHILNVLKSTGYNKRETAKALGIDLSTLYRKLKEMGYEKK</sequence>
<dbReference type="InterPro" id="IPR058031">
    <property type="entry name" value="AAA_lid_NorR"/>
</dbReference>
<dbReference type="InterPro" id="IPR011006">
    <property type="entry name" value="CheY-like_superfamily"/>
</dbReference>
<dbReference type="Gene3D" id="3.40.50.2300">
    <property type="match status" value="1"/>
</dbReference>
<dbReference type="SMART" id="SM00382">
    <property type="entry name" value="AAA"/>
    <property type="match status" value="1"/>
</dbReference>
<dbReference type="InterPro" id="IPR002078">
    <property type="entry name" value="Sigma_54_int"/>
</dbReference>
<evidence type="ECO:0000256" key="2">
    <source>
        <dbReference type="ARBA" id="ARBA00022840"/>
    </source>
</evidence>
<dbReference type="PANTHER" id="PTHR32071:SF57">
    <property type="entry name" value="C4-DICARBOXYLATE TRANSPORT TRANSCRIPTIONAL REGULATORY PROTEIN DCTD"/>
    <property type="match status" value="1"/>
</dbReference>
<dbReference type="PROSITE" id="PS50110">
    <property type="entry name" value="RESPONSE_REGULATORY"/>
    <property type="match status" value="1"/>
</dbReference>
<comment type="caution">
    <text evidence="9">The sequence shown here is derived from an EMBL/GenBank/DDBJ whole genome shotgun (WGS) entry which is preliminary data.</text>
</comment>
<dbReference type="CDD" id="cd00009">
    <property type="entry name" value="AAA"/>
    <property type="match status" value="1"/>
</dbReference>
<dbReference type="Pfam" id="PF02954">
    <property type="entry name" value="HTH_8"/>
    <property type="match status" value="1"/>
</dbReference>
<organism evidence="9">
    <name type="scientific">candidate division WOR-3 bacterium</name>
    <dbReference type="NCBI Taxonomy" id="2052148"/>
    <lineage>
        <taxon>Bacteria</taxon>
        <taxon>Bacteria division WOR-3</taxon>
    </lineage>
</organism>
<keyword evidence="2" id="KW-0067">ATP-binding</keyword>
<name>A0A7V4E447_UNCW3</name>
<keyword evidence="4" id="KW-0238">DNA-binding</keyword>
<feature type="domain" description="Response regulatory" evidence="8">
    <location>
        <begin position="3"/>
        <end position="117"/>
    </location>
</feature>
<dbReference type="SUPFAM" id="SSF52540">
    <property type="entry name" value="P-loop containing nucleoside triphosphate hydrolases"/>
    <property type="match status" value="1"/>
</dbReference>
<dbReference type="GO" id="GO:0006355">
    <property type="term" value="P:regulation of DNA-templated transcription"/>
    <property type="evidence" value="ECO:0007669"/>
    <property type="project" value="InterPro"/>
</dbReference>
<dbReference type="InterPro" id="IPR025943">
    <property type="entry name" value="Sigma_54_int_dom_ATP-bd_2"/>
</dbReference>
<dbReference type="GO" id="GO:0043565">
    <property type="term" value="F:sequence-specific DNA binding"/>
    <property type="evidence" value="ECO:0007669"/>
    <property type="project" value="InterPro"/>
</dbReference>
<proteinExistence type="predicted"/>
<dbReference type="Pfam" id="PF00158">
    <property type="entry name" value="Sigma54_activat"/>
    <property type="match status" value="1"/>
</dbReference>
<dbReference type="PROSITE" id="PS00688">
    <property type="entry name" value="SIGMA54_INTERACT_3"/>
    <property type="match status" value="1"/>
</dbReference>